<evidence type="ECO:0000313" key="2">
    <source>
        <dbReference type="Proteomes" id="UP001249851"/>
    </source>
</evidence>
<reference evidence="1" key="1">
    <citation type="journal article" date="2023" name="G3 (Bethesda)">
        <title>Whole genome assembly and annotation of the endangered Caribbean coral Acropora cervicornis.</title>
        <authorList>
            <person name="Selwyn J.D."/>
            <person name="Vollmer S.V."/>
        </authorList>
    </citation>
    <scope>NUCLEOTIDE SEQUENCE</scope>
    <source>
        <strain evidence="1">K2</strain>
    </source>
</reference>
<accession>A0AAD9PPX9</accession>
<reference evidence="1" key="2">
    <citation type="journal article" date="2023" name="Science">
        <title>Genomic signatures of disease resistance in endangered staghorn corals.</title>
        <authorList>
            <person name="Vollmer S.V."/>
            <person name="Selwyn J.D."/>
            <person name="Despard B.A."/>
            <person name="Roesel C.L."/>
        </authorList>
    </citation>
    <scope>NUCLEOTIDE SEQUENCE</scope>
    <source>
        <strain evidence="1">K2</strain>
    </source>
</reference>
<comment type="caution">
    <text evidence="1">The sequence shown here is derived from an EMBL/GenBank/DDBJ whole genome shotgun (WGS) entry which is preliminary data.</text>
</comment>
<keyword evidence="2" id="KW-1185">Reference proteome</keyword>
<dbReference type="AlphaFoldDB" id="A0AAD9PPX9"/>
<evidence type="ECO:0000313" key="1">
    <source>
        <dbReference type="EMBL" id="KAK2546745.1"/>
    </source>
</evidence>
<protein>
    <submittedName>
        <fullName evidence="1">Uncharacterized protein</fullName>
    </submittedName>
</protein>
<name>A0AAD9PPX9_ACRCE</name>
<sequence length="197" mass="22277">MRAIETTAFEKRIRTRKTVLYICGSKKTKQNKHKNKKYRELEAVPLNAEIKALVNDLDSLQQRPKDFEDEEIMPIALQKDTDGIKADHALASSITRDDDKVATETPTQGVEHQQLRVKFGEGLKSASPSSTIISRSSWDLLRKIKLETFQRDRGRISMTHSNIADADISCIAEKQEPKNAFTGRTKDAIQDYKSCVG</sequence>
<organism evidence="1 2">
    <name type="scientific">Acropora cervicornis</name>
    <name type="common">Staghorn coral</name>
    <dbReference type="NCBI Taxonomy" id="6130"/>
    <lineage>
        <taxon>Eukaryota</taxon>
        <taxon>Metazoa</taxon>
        <taxon>Cnidaria</taxon>
        <taxon>Anthozoa</taxon>
        <taxon>Hexacorallia</taxon>
        <taxon>Scleractinia</taxon>
        <taxon>Astrocoeniina</taxon>
        <taxon>Acroporidae</taxon>
        <taxon>Acropora</taxon>
    </lineage>
</organism>
<dbReference type="Proteomes" id="UP001249851">
    <property type="component" value="Unassembled WGS sequence"/>
</dbReference>
<gene>
    <name evidence="1" type="ORF">P5673_033611</name>
</gene>
<proteinExistence type="predicted"/>
<dbReference type="EMBL" id="JARQWQ010000300">
    <property type="protein sequence ID" value="KAK2546745.1"/>
    <property type="molecule type" value="Genomic_DNA"/>
</dbReference>